<feature type="domain" description="TF-B3" evidence="7">
    <location>
        <begin position="158"/>
        <end position="229"/>
    </location>
</feature>
<reference evidence="8" key="1">
    <citation type="submission" date="2023-07" db="EMBL/GenBank/DDBJ databases">
        <title>A chromosome-level genome assembly of Lolium multiflorum.</title>
        <authorList>
            <person name="Chen Y."/>
            <person name="Copetti D."/>
            <person name="Kolliker R."/>
            <person name="Studer B."/>
        </authorList>
    </citation>
    <scope>NUCLEOTIDE SEQUENCE</scope>
    <source>
        <strain evidence="8">02402/16</strain>
        <tissue evidence="8">Leaf</tissue>
    </source>
</reference>
<keyword evidence="2" id="KW-0805">Transcription regulation</keyword>
<protein>
    <recommendedName>
        <fullName evidence="7">TF-B3 domain-containing protein</fullName>
    </recommendedName>
</protein>
<evidence type="ECO:0000256" key="3">
    <source>
        <dbReference type="ARBA" id="ARBA00023125"/>
    </source>
</evidence>
<evidence type="ECO:0000313" key="9">
    <source>
        <dbReference type="Proteomes" id="UP001231189"/>
    </source>
</evidence>
<dbReference type="PROSITE" id="PS50863">
    <property type="entry name" value="B3"/>
    <property type="match status" value="1"/>
</dbReference>
<evidence type="ECO:0000256" key="6">
    <source>
        <dbReference type="SAM" id="MobiDB-lite"/>
    </source>
</evidence>
<evidence type="ECO:0000256" key="5">
    <source>
        <dbReference type="ARBA" id="ARBA00023242"/>
    </source>
</evidence>
<dbReference type="Pfam" id="PF02362">
    <property type="entry name" value="B3"/>
    <property type="match status" value="1"/>
</dbReference>
<evidence type="ECO:0000259" key="7">
    <source>
        <dbReference type="PROSITE" id="PS50863"/>
    </source>
</evidence>
<keyword evidence="3" id="KW-0238">DNA-binding</keyword>
<evidence type="ECO:0000313" key="8">
    <source>
        <dbReference type="EMBL" id="KAK1602295.1"/>
    </source>
</evidence>
<dbReference type="AlphaFoldDB" id="A0AAD8QGK2"/>
<dbReference type="InterPro" id="IPR003340">
    <property type="entry name" value="B3_DNA-bd"/>
</dbReference>
<dbReference type="GO" id="GO:0003677">
    <property type="term" value="F:DNA binding"/>
    <property type="evidence" value="ECO:0007669"/>
    <property type="project" value="UniProtKB-KW"/>
</dbReference>
<dbReference type="SUPFAM" id="SSF101936">
    <property type="entry name" value="DNA-binding pseudobarrel domain"/>
    <property type="match status" value="1"/>
</dbReference>
<evidence type="ECO:0000256" key="4">
    <source>
        <dbReference type="ARBA" id="ARBA00023163"/>
    </source>
</evidence>
<keyword evidence="5" id="KW-0539">Nucleus</keyword>
<evidence type="ECO:0000256" key="1">
    <source>
        <dbReference type="ARBA" id="ARBA00004123"/>
    </source>
</evidence>
<proteinExistence type="predicted"/>
<keyword evidence="9" id="KW-1185">Reference proteome</keyword>
<gene>
    <name evidence="8" type="ORF">QYE76_016340</name>
</gene>
<organism evidence="8 9">
    <name type="scientific">Lolium multiflorum</name>
    <name type="common">Italian ryegrass</name>
    <name type="synonym">Lolium perenne subsp. multiflorum</name>
    <dbReference type="NCBI Taxonomy" id="4521"/>
    <lineage>
        <taxon>Eukaryota</taxon>
        <taxon>Viridiplantae</taxon>
        <taxon>Streptophyta</taxon>
        <taxon>Embryophyta</taxon>
        <taxon>Tracheophyta</taxon>
        <taxon>Spermatophyta</taxon>
        <taxon>Magnoliopsida</taxon>
        <taxon>Liliopsida</taxon>
        <taxon>Poales</taxon>
        <taxon>Poaceae</taxon>
        <taxon>BOP clade</taxon>
        <taxon>Pooideae</taxon>
        <taxon>Poodae</taxon>
        <taxon>Poeae</taxon>
        <taxon>Poeae Chloroplast Group 2 (Poeae type)</taxon>
        <taxon>Loliodinae</taxon>
        <taxon>Loliinae</taxon>
        <taxon>Lolium</taxon>
    </lineage>
</organism>
<feature type="region of interest" description="Disordered" evidence="6">
    <location>
        <begin position="121"/>
        <end position="154"/>
    </location>
</feature>
<sequence length="229" mass="25299">MVVSVESGPLSREGCMHGEGRQKHHVPSRTRAITSLTASLSFVSLASSLSPHPPPPTVTSPRWFLYRRPIPRSAARRSSGTGGDGGEKHRDIGRSLDHALHRHLEFGRELNLVLGRNNGGKTEKIMLGPPAEVPDEGPSKKRRGRPANVGHFHDKAGPDQFLRIIFKPTFGRLLIPQAFVKWFEAIPSNIIIRNNTGCSWRMTTRREGNDAFIDQGWAGFAIAHQLKVG</sequence>
<dbReference type="Gene3D" id="2.40.330.10">
    <property type="entry name" value="DNA-binding pseudobarrel domain"/>
    <property type="match status" value="1"/>
</dbReference>
<feature type="region of interest" description="Disordered" evidence="6">
    <location>
        <begin position="71"/>
        <end position="91"/>
    </location>
</feature>
<name>A0AAD8QGK2_LOLMU</name>
<comment type="caution">
    <text evidence="8">The sequence shown here is derived from an EMBL/GenBank/DDBJ whole genome shotgun (WGS) entry which is preliminary data.</text>
</comment>
<dbReference type="InterPro" id="IPR015300">
    <property type="entry name" value="DNA-bd_pseudobarrel_sf"/>
</dbReference>
<dbReference type="EMBL" id="JAUUTY010000283">
    <property type="protein sequence ID" value="KAK1602295.1"/>
    <property type="molecule type" value="Genomic_DNA"/>
</dbReference>
<accession>A0AAD8QGK2</accession>
<feature type="region of interest" description="Disordered" evidence="6">
    <location>
        <begin position="1"/>
        <end position="26"/>
    </location>
</feature>
<evidence type="ECO:0000256" key="2">
    <source>
        <dbReference type="ARBA" id="ARBA00023015"/>
    </source>
</evidence>
<dbReference type="GO" id="GO:0005634">
    <property type="term" value="C:nucleus"/>
    <property type="evidence" value="ECO:0007669"/>
    <property type="project" value="UniProtKB-SubCell"/>
</dbReference>
<comment type="subcellular location">
    <subcellularLocation>
        <location evidence="1">Nucleus</location>
    </subcellularLocation>
</comment>
<dbReference type="Proteomes" id="UP001231189">
    <property type="component" value="Unassembled WGS sequence"/>
</dbReference>
<keyword evidence="4" id="KW-0804">Transcription</keyword>